<dbReference type="Proteomes" id="UP000249146">
    <property type="component" value="Unassembled WGS sequence"/>
</dbReference>
<gene>
    <name evidence="1" type="ORF">C1G87_1534</name>
</gene>
<comment type="caution">
    <text evidence="1">The sequence shown here is derived from an EMBL/GenBank/DDBJ whole genome shotgun (WGS) entry which is preliminary data.</text>
</comment>
<dbReference type="AlphaFoldDB" id="A0A328EK20"/>
<protein>
    <submittedName>
        <fullName evidence="1">Uncharacterized protein</fullName>
    </submittedName>
</protein>
<organism evidence="1 2">
    <name type="scientific">Dehalococcoides mccartyi</name>
    <dbReference type="NCBI Taxonomy" id="61435"/>
    <lineage>
        <taxon>Bacteria</taxon>
        <taxon>Bacillati</taxon>
        <taxon>Chloroflexota</taxon>
        <taxon>Dehalococcoidia</taxon>
        <taxon>Dehalococcoidales</taxon>
        <taxon>Dehalococcoidaceae</taxon>
        <taxon>Dehalococcoides</taxon>
    </lineage>
</organism>
<reference evidence="1 2" key="1">
    <citation type="submission" date="2018-05" db="EMBL/GenBank/DDBJ databases">
        <title>Draft genome sequences of Dehalococcoides mccartyi strains RC and KS.</title>
        <authorList>
            <person name="Higgins S.A."/>
            <person name="Padilla-Crespo E."/>
            <person name="Loeffler F.E."/>
        </authorList>
    </citation>
    <scope>NUCLEOTIDE SEQUENCE [LARGE SCALE GENOMIC DNA]</scope>
    <source>
        <strain evidence="1 2">RC</strain>
    </source>
</reference>
<name>A0A328EK20_9CHLR</name>
<accession>A0A328EK20</accession>
<evidence type="ECO:0000313" key="1">
    <source>
        <dbReference type="EMBL" id="RAL68877.1"/>
    </source>
</evidence>
<proteinExistence type="predicted"/>
<evidence type="ECO:0000313" key="2">
    <source>
        <dbReference type="Proteomes" id="UP000249146"/>
    </source>
</evidence>
<sequence length="107" mass="11590">MAHIARLVTPYLGVIVGEDIRPCSPMPEKAARAGKVTLHSRIQGLITQTADKFLELHTYLGQSGIRIPDSIVFSYTSLATSASRDCLALHISTHLHLRGITILVAVS</sequence>
<dbReference type="EMBL" id="QGLC01000022">
    <property type="protein sequence ID" value="RAL68877.1"/>
    <property type="molecule type" value="Genomic_DNA"/>
</dbReference>